<evidence type="ECO:0000256" key="2">
    <source>
        <dbReference type="ARBA" id="ARBA00022801"/>
    </source>
</evidence>
<dbReference type="InterPro" id="IPR006382">
    <property type="entry name" value="PGPase"/>
</dbReference>
<dbReference type="SUPFAM" id="SSF56784">
    <property type="entry name" value="HAD-like"/>
    <property type="match status" value="1"/>
</dbReference>
<dbReference type="GO" id="GO:0008967">
    <property type="term" value="F:phosphoglycolate phosphatase activity"/>
    <property type="evidence" value="ECO:0007669"/>
    <property type="project" value="UniProtKB-UniRule"/>
</dbReference>
<dbReference type="GO" id="GO:0005829">
    <property type="term" value="C:cytosol"/>
    <property type="evidence" value="ECO:0007669"/>
    <property type="project" value="TreeGrafter"/>
</dbReference>
<keyword evidence="3 5" id="KW-0460">Magnesium</keyword>
<dbReference type="Gene3D" id="3.90.1070.10">
    <property type="match status" value="1"/>
</dbReference>
<dbReference type="AlphaFoldDB" id="U3TC47"/>
<feature type="binding site" evidence="5">
    <location>
        <position position="160"/>
    </location>
    <ligand>
        <name>substrate</name>
    </ligand>
</feature>
<feature type="binding site" evidence="5">
    <location>
        <position position="14"/>
    </location>
    <ligand>
        <name>Mg(2+)</name>
        <dbReference type="ChEBI" id="CHEBI:18420"/>
    </ligand>
</feature>
<feature type="binding site" evidence="5">
    <location>
        <position position="187"/>
    </location>
    <ligand>
        <name>Mg(2+)</name>
        <dbReference type="ChEBI" id="CHEBI:18420"/>
    </ligand>
</feature>
<dbReference type="HAMAP" id="MF_01419">
    <property type="entry name" value="GPH_hydrolase_arch"/>
    <property type="match status" value="1"/>
</dbReference>
<feature type="binding site" evidence="5">
    <location>
        <position position="16"/>
    </location>
    <ligand>
        <name>Mg(2+)</name>
        <dbReference type="ChEBI" id="CHEBI:18420"/>
    </ligand>
</feature>
<comment type="catalytic activity">
    <reaction evidence="5">
        <text>2-phosphoglycolate + H2O = glycolate + phosphate</text>
        <dbReference type="Rhea" id="RHEA:14369"/>
        <dbReference type="ChEBI" id="CHEBI:15377"/>
        <dbReference type="ChEBI" id="CHEBI:29805"/>
        <dbReference type="ChEBI" id="CHEBI:43474"/>
        <dbReference type="ChEBI" id="CHEBI:58033"/>
        <dbReference type="EC" id="3.1.3.18"/>
    </reaction>
</comment>
<feature type="active site" description="Nucleophile" evidence="5">
    <location>
        <position position="14"/>
    </location>
</feature>
<dbReference type="KEGG" id="acj:ACAM_0537"/>
<dbReference type="GO" id="GO:0000287">
    <property type="term" value="F:magnesium ion binding"/>
    <property type="evidence" value="ECO:0007669"/>
    <property type="project" value="InterPro"/>
</dbReference>
<dbReference type="PANTHER" id="PTHR10000">
    <property type="entry name" value="PHOSPHOSERINE PHOSPHATASE"/>
    <property type="match status" value="1"/>
</dbReference>
<gene>
    <name evidence="7" type="ORF">ACAM_0537</name>
</gene>
<evidence type="ECO:0000256" key="3">
    <source>
        <dbReference type="ARBA" id="ARBA00022842"/>
    </source>
</evidence>
<dbReference type="InterPro" id="IPR023214">
    <property type="entry name" value="HAD_sf"/>
</dbReference>
<evidence type="ECO:0000256" key="5">
    <source>
        <dbReference type="HAMAP-Rule" id="MF_01419"/>
    </source>
</evidence>
<name>U3TC47_9CREN</name>
<dbReference type="PROSITE" id="PS01229">
    <property type="entry name" value="COF_2"/>
    <property type="match status" value="1"/>
</dbReference>
<dbReference type="CDD" id="cd07514">
    <property type="entry name" value="HAD_Pase"/>
    <property type="match status" value="1"/>
</dbReference>
<feature type="binding site" evidence="5">
    <location>
        <position position="183"/>
    </location>
    <ligand>
        <name>Mg(2+)</name>
        <dbReference type="ChEBI" id="CHEBI:18420"/>
    </ligand>
</feature>
<accession>U3TC47</accession>
<dbReference type="InterPro" id="IPR036412">
    <property type="entry name" value="HAD-like_sf"/>
</dbReference>
<dbReference type="PANTHER" id="PTHR10000:SF8">
    <property type="entry name" value="HAD SUPERFAMILY HYDROLASE-LIKE, TYPE 3"/>
    <property type="match status" value="1"/>
</dbReference>
<reference evidence="7 8" key="1">
    <citation type="journal article" date="2013" name="Appl. Environ. Microbiol.">
        <title>Variation of the Virus-Related Elements within Syntenic Genomes of the Hyperthermophilic Archaeon Aeropyrum.</title>
        <authorList>
            <person name="Daifuku T."/>
            <person name="Yoshida T."/>
            <person name="Kitamura T."/>
            <person name="Kawaichi S."/>
            <person name="Inoue T."/>
            <person name="Nomura K."/>
            <person name="Yoshida Y."/>
            <person name="Kuno S."/>
            <person name="Sako Y."/>
        </authorList>
    </citation>
    <scope>NUCLEOTIDE SEQUENCE [LARGE SCALE GENOMIC DNA]</scope>
    <source>
        <strain evidence="7 8">SY1</strain>
    </source>
</reference>
<dbReference type="EMBL" id="AP012489">
    <property type="protein sequence ID" value="BAN90006.1"/>
    <property type="molecule type" value="Genomic_DNA"/>
</dbReference>
<keyword evidence="4 5" id="KW-0119">Carbohydrate metabolism</keyword>
<proteinExistence type="inferred from homology"/>
<dbReference type="Pfam" id="PF08282">
    <property type="entry name" value="Hydrolase_3"/>
    <property type="match status" value="1"/>
</dbReference>
<comment type="cofactor">
    <cofactor evidence="5">
        <name>Mg(2+)</name>
        <dbReference type="ChEBI" id="CHEBI:18420"/>
    </cofactor>
</comment>
<sequence>MQGVAGSIRVAALDIDGTLTERRGAARLDVCSIAVARLLNALRVTTILMTGNSLPVAVGLGVYLGLEGPVVAENGCVALVGGERVHICSGRPPESLVRRVMELGFRPSWQNEYRYHEYSLIPVRREPSVVEKASDIVEREGYRAIWSGYALHIQPPGGGKARGVGEVLERIGAGWSEVLAVGDGENDVEVLARAGYSGAPGDASEQAKRVAKLVARSPGARGTLEIIQRVLGGGPAPAC</sequence>
<dbReference type="eggNOG" id="arCOG01213">
    <property type="taxonomic scope" value="Archaea"/>
</dbReference>
<dbReference type="EC" id="3.1.3.18" evidence="5 6"/>
<keyword evidence="1 5" id="KW-0479">Metal-binding</keyword>
<comment type="similarity">
    <text evidence="5">Belongs to the archaeal SPP-like hydrolase family.</text>
</comment>
<dbReference type="STRING" id="1198449.ACAM_0537"/>
<evidence type="ECO:0000256" key="1">
    <source>
        <dbReference type="ARBA" id="ARBA00022723"/>
    </source>
</evidence>
<dbReference type="Gene3D" id="3.40.50.1000">
    <property type="entry name" value="HAD superfamily/HAD-like"/>
    <property type="match status" value="1"/>
</dbReference>
<evidence type="ECO:0000256" key="4">
    <source>
        <dbReference type="ARBA" id="ARBA00023277"/>
    </source>
</evidence>
<keyword evidence="8" id="KW-1185">Reference proteome</keyword>
<dbReference type="Proteomes" id="UP000016887">
    <property type="component" value="Chromosome"/>
</dbReference>
<evidence type="ECO:0000256" key="6">
    <source>
        <dbReference type="NCBIfam" id="TIGR01487"/>
    </source>
</evidence>
<protein>
    <recommendedName>
        <fullName evidence="5 6">Phosphoglycolate phosphatase</fullName>
        <shortName evidence="5">PGP</shortName>
        <shortName evidence="5">PGPase</shortName>
        <ecNumber evidence="5 6">3.1.3.18</ecNumber>
    </recommendedName>
</protein>
<evidence type="ECO:0000313" key="8">
    <source>
        <dbReference type="Proteomes" id="UP000016887"/>
    </source>
</evidence>
<dbReference type="NCBIfam" id="TIGR01487">
    <property type="entry name" value="Pglycolate_arch"/>
    <property type="match status" value="1"/>
</dbReference>
<evidence type="ECO:0000313" key="7">
    <source>
        <dbReference type="EMBL" id="BAN90006.1"/>
    </source>
</evidence>
<comment type="function">
    <text evidence="5">Catalyzes the dephosphorylation of 2-phosphoglycolate.</text>
</comment>
<organism evidence="7 8">
    <name type="scientific">Aeropyrum camini SY1 = JCM 12091</name>
    <dbReference type="NCBI Taxonomy" id="1198449"/>
    <lineage>
        <taxon>Archaea</taxon>
        <taxon>Thermoproteota</taxon>
        <taxon>Thermoprotei</taxon>
        <taxon>Desulfurococcales</taxon>
        <taxon>Desulfurococcaceae</taxon>
        <taxon>Aeropyrum</taxon>
    </lineage>
</organism>
<keyword evidence="2 5" id="KW-0378">Hydrolase</keyword>